<dbReference type="GeneID" id="4463064"/>
<evidence type="ECO:0000313" key="2">
    <source>
        <dbReference type="Proteomes" id="UP000000674"/>
    </source>
</evidence>
<keyword evidence="2" id="KW-1185">Reference proteome</keyword>
<dbReference type="Proteomes" id="UP000000674">
    <property type="component" value="Chromosome"/>
</dbReference>
<gene>
    <name evidence="1" type="ordered locus">Mthe_0851</name>
</gene>
<dbReference type="Pfam" id="PF22742">
    <property type="entry name" value="PspAB"/>
    <property type="match status" value="1"/>
</dbReference>
<dbReference type="InterPro" id="IPR054383">
    <property type="entry name" value="PspAB-like"/>
</dbReference>
<reference evidence="1 2" key="1">
    <citation type="submission" date="2006-10" db="EMBL/GenBank/DDBJ databases">
        <title>Complete sequence of Methanosaeta thermophila PT.</title>
        <authorList>
            <consortium name="US DOE Joint Genome Institute"/>
            <person name="Copeland A."/>
            <person name="Lucas S."/>
            <person name="Lapidus A."/>
            <person name="Barry K."/>
            <person name="Detter J.C."/>
            <person name="Glavina del Rio T."/>
            <person name="Hammon N."/>
            <person name="Israni S."/>
            <person name="Pitluck S."/>
            <person name="Chain P."/>
            <person name="Malfatti S."/>
            <person name="Shin M."/>
            <person name="Vergez L."/>
            <person name="Schmutz J."/>
            <person name="Larimer F."/>
            <person name="Land M."/>
            <person name="Hauser L."/>
            <person name="Kyrpides N."/>
            <person name="Kim E."/>
            <person name="Smith K.S."/>
            <person name="Ingram-Smith C."/>
            <person name="Richardson P."/>
        </authorList>
    </citation>
    <scope>NUCLEOTIDE SEQUENCE [LARGE SCALE GENOMIC DNA]</scope>
    <source>
        <strain evidence="2">DSM 6194 / JCM 14653 / NBRC 101360 / PT</strain>
    </source>
</reference>
<dbReference type="OrthoDB" id="284254at2157"/>
<sequence>MGFLDFILGTTKLPQPKSERLFAIATARITLEAKLGLKPAGNAAICIKPLESSTYERTRAEVEDLLKLGSRETGTAYRLESDSYGYLWVVLTDQDFEDLVSGIHMVSRSLTDSGLGQQLLCAVFPFSNNSKVYWIFSFKLGAYYPFVPASEKPGRERDSALELRLRSVMSEELPIEKNVERWYPIWEMPL</sequence>
<proteinExistence type="predicted"/>
<name>A0B7G6_METTP</name>
<dbReference type="AlphaFoldDB" id="A0B7G6"/>
<dbReference type="HOGENOM" id="CLU_099871_0_0_2"/>
<evidence type="ECO:0000313" key="1">
    <source>
        <dbReference type="EMBL" id="ABK14640.1"/>
    </source>
</evidence>
<accession>A0B7G6</accession>
<protein>
    <submittedName>
        <fullName evidence="1">Uncharacterized protein</fullName>
    </submittedName>
</protein>
<dbReference type="RefSeq" id="WP_011696036.1">
    <property type="nucleotide sequence ID" value="NC_008553.1"/>
</dbReference>
<dbReference type="KEGG" id="mtp:Mthe_0851"/>
<organism evidence="1 2">
    <name type="scientific">Methanothrix thermoacetophila (strain DSM 6194 / JCM 14653 / NBRC 101360 / PT)</name>
    <name type="common">Methanosaeta thermophila</name>
    <dbReference type="NCBI Taxonomy" id="349307"/>
    <lineage>
        <taxon>Archaea</taxon>
        <taxon>Methanobacteriati</taxon>
        <taxon>Methanobacteriota</taxon>
        <taxon>Stenosarchaea group</taxon>
        <taxon>Methanomicrobia</taxon>
        <taxon>Methanotrichales</taxon>
        <taxon>Methanotrichaceae</taxon>
        <taxon>Methanothrix</taxon>
    </lineage>
</organism>
<dbReference type="EMBL" id="CP000477">
    <property type="protein sequence ID" value="ABK14640.1"/>
    <property type="molecule type" value="Genomic_DNA"/>
</dbReference>
<dbReference type="STRING" id="349307.Mthe_0851"/>